<evidence type="ECO:0000313" key="3">
    <source>
        <dbReference type="Proteomes" id="UP000006281"/>
    </source>
</evidence>
<dbReference type="EMBL" id="HE804045">
    <property type="protein sequence ID" value="CCH35021.1"/>
    <property type="molecule type" value="Genomic_DNA"/>
</dbReference>
<dbReference type="eggNOG" id="ENOG5034BW6">
    <property type="taxonomic scope" value="Bacteria"/>
</dbReference>
<dbReference type="KEGG" id="sesp:BN6_78010"/>
<organism evidence="2 3">
    <name type="scientific">Saccharothrix espanaensis (strain ATCC 51144 / DSM 44229 / JCM 9112 / NBRC 15066 / NRRL 15764)</name>
    <dbReference type="NCBI Taxonomy" id="1179773"/>
    <lineage>
        <taxon>Bacteria</taxon>
        <taxon>Bacillati</taxon>
        <taxon>Actinomycetota</taxon>
        <taxon>Actinomycetes</taxon>
        <taxon>Pseudonocardiales</taxon>
        <taxon>Pseudonocardiaceae</taxon>
        <taxon>Saccharothrix</taxon>
    </lineage>
</organism>
<sequence>MLRIVLASRSARLVAVVPVLLALPGLALGNRGISIEMAPLRPANLLPYPELCGVLTAIVVTTLVRPRFWEWDRVGTRRAALVSGAAATSALVLPLLVMAVGATRVSEGAPWLWSLSNVLVYSAAVVGLAPFVGVGLAGGIVLVGYFGVGVLNNAEPAVGALLPVATYAEPTGNWVVAVGLAVLAVAAHVRTRGVTAWAHRLNP</sequence>
<keyword evidence="1" id="KW-0472">Membrane</keyword>
<gene>
    <name evidence="2" type="ordered locus">BN6_78010</name>
</gene>
<protein>
    <submittedName>
        <fullName evidence="2">Uncharacterized protein</fullName>
    </submittedName>
</protein>
<keyword evidence="1" id="KW-0812">Transmembrane</keyword>
<feature type="transmembrane region" description="Helical" evidence="1">
    <location>
        <begin position="120"/>
        <end position="146"/>
    </location>
</feature>
<evidence type="ECO:0000256" key="1">
    <source>
        <dbReference type="SAM" id="Phobius"/>
    </source>
</evidence>
<evidence type="ECO:0000313" key="2">
    <source>
        <dbReference type="EMBL" id="CCH35021.1"/>
    </source>
</evidence>
<dbReference type="AlphaFoldDB" id="K0K9K9"/>
<keyword evidence="1" id="KW-1133">Transmembrane helix</keyword>
<accession>K0K9K9</accession>
<dbReference type="HOGENOM" id="CLU_1348119_0_0_11"/>
<feature type="transmembrane region" description="Helical" evidence="1">
    <location>
        <begin position="45"/>
        <end position="68"/>
    </location>
</feature>
<feature type="transmembrane region" description="Helical" evidence="1">
    <location>
        <begin position="80"/>
        <end position="100"/>
    </location>
</feature>
<proteinExistence type="predicted"/>
<name>K0K9K9_SACES</name>
<dbReference type="PATRIC" id="fig|1179773.3.peg.7876"/>
<dbReference type="Proteomes" id="UP000006281">
    <property type="component" value="Chromosome"/>
</dbReference>
<reference evidence="2 3" key="1">
    <citation type="journal article" date="2012" name="BMC Genomics">
        <title>Complete genome sequence of Saccharothrix espanaensis DSM 44229T and comparison to the other completely sequenced Pseudonocardiaceae.</title>
        <authorList>
            <person name="Strobel T."/>
            <person name="Al-Dilaimi A."/>
            <person name="Blom J."/>
            <person name="Gessner A."/>
            <person name="Kalinowski J."/>
            <person name="Luzhetska M."/>
            <person name="Puhler A."/>
            <person name="Szczepanowski R."/>
            <person name="Bechthold A."/>
            <person name="Ruckert C."/>
        </authorList>
    </citation>
    <scope>NUCLEOTIDE SEQUENCE [LARGE SCALE GENOMIC DNA]</scope>
    <source>
        <strain evidence="3">ATCC 51144 / DSM 44229 / JCM 9112 / NBRC 15066 / NRRL 15764</strain>
    </source>
</reference>
<keyword evidence="3" id="KW-1185">Reference proteome</keyword>